<dbReference type="GO" id="GO:0004047">
    <property type="term" value="F:aminomethyltransferase activity"/>
    <property type="evidence" value="ECO:0007669"/>
    <property type="project" value="UniProtKB-EC"/>
</dbReference>
<dbReference type="FunFam" id="3.30.70.1400:FF:000001">
    <property type="entry name" value="Aminomethyltransferase"/>
    <property type="match status" value="1"/>
</dbReference>
<dbReference type="Gene3D" id="3.30.1360.120">
    <property type="entry name" value="Probable tRNA modification gtpase trme, domain 1"/>
    <property type="match status" value="1"/>
</dbReference>
<gene>
    <name evidence="11" type="ORF">TL16_g04353</name>
</gene>
<dbReference type="Gene3D" id="3.30.70.1400">
    <property type="entry name" value="Aminomethyltransferase beta-barrel domains"/>
    <property type="match status" value="1"/>
</dbReference>
<keyword evidence="4 8" id="KW-0808">Transferase</keyword>
<comment type="subunit">
    <text evidence="8">The glycine cleavage system is composed of four proteins: P, T, L and H.</text>
</comment>
<feature type="domain" description="GCVT N-terminal" evidence="9">
    <location>
        <begin position="35"/>
        <end position="293"/>
    </location>
</feature>
<dbReference type="Proteomes" id="UP001162640">
    <property type="component" value="Unassembled WGS sequence"/>
</dbReference>
<dbReference type="SUPFAM" id="SSF101790">
    <property type="entry name" value="Aminomethyltransferase beta-barrel domain"/>
    <property type="match status" value="1"/>
</dbReference>
<comment type="function">
    <text evidence="8">The glycine cleavage system catalyzes the degradation of glycine.</text>
</comment>
<evidence type="ECO:0000256" key="8">
    <source>
        <dbReference type="RuleBase" id="RU003981"/>
    </source>
</evidence>
<evidence type="ECO:0000259" key="9">
    <source>
        <dbReference type="Pfam" id="PF01571"/>
    </source>
</evidence>
<dbReference type="PANTHER" id="PTHR43757">
    <property type="entry name" value="AMINOMETHYLTRANSFERASE"/>
    <property type="match status" value="1"/>
</dbReference>
<dbReference type="EMBL" id="BLQM01000119">
    <property type="protein sequence ID" value="GMH66085.1"/>
    <property type="molecule type" value="Genomic_DNA"/>
</dbReference>
<comment type="caution">
    <text evidence="11">The sequence shown here is derived from an EMBL/GenBank/DDBJ whole genome shotgun (WGS) entry which is preliminary data.</text>
</comment>
<keyword evidence="8" id="KW-0809">Transit peptide</keyword>
<evidence type="ECO:0000313" key="11">
    <source>
        <dbReference type="EMBL" id="GMH66085.1"/>
    </source>
</evidence>
<dbReference type="EC" id="2.1.2.10" evidence="2 8"/>
<dbReference type="Pfam" id="PF08669">
    <property type="entry name" value="GCV_T_C"/>
    <property type="match status" value="1"/>
</dbReference>
<dbReference type="InterPro" id="IPR006223">
    <property type="entry name" value="GcvT"/>
</dbReference>
<keyword evidence="8" id="KW-0496">Mitochondrion</keyword>
<feature type="domain" description="Aminomethyltransferase C-terminal" evidence="10">
    <location>
        <begin position="324"/>
        <end position="402"/>
    </location>
</feature>
<keyword evidence="3 8" id="KW-0032">Aminotransferase</keyword>
<evidence type="ECO:0000256" key="2">
    <source>
        <dbReference type="ARBA" id="ARBA00012616"/>
    </source>
</evidence>
<dbReference type="NCBIfam" id="NF001567">
    <property type="entry name" value="PRK00389.1"/>
    <property type="match status" value="1"/>
</dbReference>
<dbReference type="InterPro" id="IPR028896">
    <property type="entry name" value="GcvT/YgfZ/DmdA"/>
</dbReference>
<evidence type="ECO:0000256" key="4">
    <source>
        <dbReference type="ARBA" id="ARBA00022679"/>
    </source>
</evidence>
<evidence type="ECO:0000313" key="12">
    <source>
        <dbReference type="Proteomes" id="UP001162640"/>
    </source>
</evidence>
<dbReference type="GO" id="GO:0006546">
    <property type="term" value="P:glycine catabolic process"/>
    <property type="evidence" value="ECO:0007669"/>
    <property type="project" value="InterPro"/>
</dbReference>
<organism evidence="11 12">
    <name type="scientific">Triparma laevis f. inornata</name>
    <dbReference type="NCBI Taxonomy" id="1714386"/>
    <lineage>
        <taxon>Eukaryota</taxon>
        <taxon>Sar</taxon>
        <taxon>Stramenopiles</taxon>
        <taxon>Ochrophyta</taxon>
        <taxon>Bolidophyceae</taxon>
        <taxon>Parmales</taxon>
        <taxon>Triparmaceae</taxon>
        <taxon>Triparma</taxon>
    </lineage>
</organism>
<dbReference type="InterPro" id="IPR027266">
    <property type="entry name" value="TrmE/GcvT-like"/>
</dbReference>
<dbReference type="Gene3D" id="4.10.1250.10">
    <property type="entry name" value="Aminomethyltransferase fragment"/>
    <property type="match status" value="1"/>
</dbReference>
<evidence type="ECO:0000256" key="5">
    <source>
        <dbReference type="ARBA" id="ARBA00031395"/>
    </source>
</evidence>
<dbReference type="NCBIfam" id="TIGR00528">
    <property type="entry name" value="gcvT"/>
    <property type="match status" value="1"/>
</dbReference>
<dbReference type="GO" id="GO:0005739">
    <property type="term" value="C:mitochondrion"/>
    <property type="evidence" value="ECO:0007669"/>
    <property type="project" value="UniProtKB-SubCell"/>
</dbReference>
<dbReference type="Gene3D" id="2.40.30.110">
    <property type="entry name" value="Aminomethyltransferase beta-barrel domains"/>
    <property type="match status" value="1"/>
</dbReference>
<accession>A0A9W7AE52</accession>
<feature type="non-terminal residue" evidence="11">
    <location>
        <position position="1"/>
    </location>
</feature>
<dbReference type="InterPro" id="IPR013977">
    <property type="entry name" value="GcvT_C"/>
</dbReference>
<sequence length="410" mass="43896">MLSRIATRAASRTLNRGFSALPTNADNGGIITPLEEFHKSQGGKLVEFAGYSLPVLYNKDNGGILAEHAQVRNKAGIFDVSHMGQIKWHGADCDDFIEKCVVGDVKGLKPGFGLLTLITTPEGTIIDDCIVSRAKEGYIYMVVNGACKHKDMAHFNAELEKYGSKDVCMEYMEESLALTAIQGPKAAEATQTIMPSGIDLTGVDFMQGFDTELAGVPGCRITRCGYTGEDGFELSIPSGHAETVIGALMEHPDVDVAGLGARDSLRLEAGLCLYGNDIDNTTNPIEAVLGWTLGGKGSRRRTEQGFVGADKFLKPEGGLMKVARKRVGIAGHKAPARGGVELYDATGENKIGEVTSGVPSPTLGHPIAMGYVETAHSKVGTDIMVKRGKKMLPAKIEKMPFVQTNYYRAP</sequence>
<evidence type="ECO:0000259" key="10">
    <source>
        <dbReference type="Pfam" id="PF08669"/>
    </source>
</evidence>
<dbReference type="GO" id="GO:0005960">
    <property type="term" value="C:glycine cleavage complex"/>
    <property type="evidence" value="ECO:0007669"/>
    <property type="project" value="InterPro"/>
</dbReference>
<dbReference type="PIRSF" id="PIRSF006487">
    <property type="entry name" value="GcvT"/>
    <property type="match status" value="1"/>
</dbReference>
<dbReference type="InterPro" id="IPR029043">
    <property type="entry name" value="GcvT/YgfZ_C"/>
</dbReference>
<dbReference type="GO" id="GO:0008483">
    <property type="term" value="F:transaminase activity"/>
    <property type="evidence" value="ECO:0007669"/>
    <property type="project" value="UniProtKB-KW"/>
</dbReference>
<dbReference type="PANTHER" id="PTHR43757:SF2">
    <property type="entry name" value="AMINOMETHYLTRANSFERASE, MITOCHONDRIAL"/>
    <property type="match status" value="1"/>
</dbReference>
<evidence type="ECO:0000256" key="6">
    <source>
        <dbReference type="ARBA" id="ARBA00047665"/>
    </source>
</evidence>
<evidence type="ECO:0000256" key="1">
    <source>
        <dbReference type="ARBA" id="ARBA00008609"/>
    </source>
</evidence>
<proteinExistence type="inferred from homology"/>
<evidence type="ECO:0000256" key="3">
    <source>
        <dbReference type="ARBA" id="ARBA00022576"/>
    </source>
</evidence>
<dbReference type="InterPro" id="IPR006222">
    <property type="entry name" value="GCVT_N"/>
</dbReference>
<dbReference type="SUPFAM" id="SSF103025">
    <property type="entry name" value="Folate-binding domain"/>
    <property type="match status" value="1"/>
</dbReference>
<feature type="non-terminal residue" evidence="11">
    <location>
        <position position="410"/>
    </location>
</feature>
<reference evidence="12" key="1">
    <citation type="journal article" date="2023" name="Commun. Biol.">
        <title>Genome analysis of Parmales, the sister group of diatoms, reveals the evolutionary specialization of diatoms from phago-mixotrophs to photoautotrophs.</title>
        <authorList>
            <person name="Ban H."/>
            <person name="Sato S."/>
            <person name="Yoshikawa S."/>
            <person name="Yamada K."/>
            <person name="Nakamura Y."/>
            <person name="Ichinomiya M."/>
            <person name="Sato N."/>
            <person name="Blanc-Mathieu R."/>
            <person name="Endo H."/>
            <person name="Kuwata A."/>
            <person name="Ogata H."/>
        </authorList>
    </citation>
    <scope>NUCLEOTIDE SEQUENCE [LARGE SCALE GENOMIC DNA]</scope>
</reference>
<name>A0A9W7AE52_9STRA</name>
<comment type="catalytic activity">
    <reaction evidence="6 8">
        <text>N(6)-[(R)-S(8)-aminomethyldihydrolipoyl]-L-lysyl-[protein] + (6S)-5,6,7,8-tetrahydrofolate = N(6)-[(R)-dihydrolipoyl]-L-lysyl-[protein] + (6R)-5,10-methylene-5,6,7,8-tetrahydrofolate + NH4(+)</text>
        <dbReference type="Rhea" id="RHEA:16945"/>
        <dbReference type="Rhea" id="RHEA-COMP:10475"/>
        <dbReference type="Rhea" id="RHEA-COMP:10492"/>
        <dbReference type="ChEBI" id="CHEBI:15636"/>
        <dbReference type="ChEBI" id="CHEBI:28938"/>
        <dbReference type="ChEBI" id="CHEBI:57453"/>
        <dbReference type="ChEBI" id="CHEBI:83100"/>
        <dbReference type="ChEBI" id="CHEBI:83143"/>
        <dbReference type="EC" id="2.1.2.10"/>
    </reaction>
</comment>
<feature type="binding site" evidence="7">
    <location>
        <position position="233"/>
    </location>
    <ligand>
        <name>substrate</name>
    </ligand>
</feature>
<dbReference type="AlphaFoldDB" id="A0A9W7AE52"/>
<evidence type="ECO:0000256" key="7">
    <source>
        <dbReference type="PIRSR" id="PIRSR006487-1"/>
    </source>
</evidence>
<dbReference type="Pfam" id="PF01571">
    <property type="entry name" value="GCV_T"/>
    <property type="match status" value="1"/>
</dbReference>
<comment type="similarity">
    <text evidence="1 8">Belongs to the GcvT family.</text>
</comment>
<protein>
    <recommendedName>
        <fullName evidence="2 8">Aminomethyltransferase</fullName>
        <ecNumber evidence="2 8">2.1.2.10</ecNumber>
    </recommendedName>
    <alternativeName>
        <fullName evidence="5 8">Glycine cleavage system T protein</fullName>
    </alternativeName>
</protein>
<comment type="subcellular location">
    <subcellularLocation>
        <location evidence="8">Mitochondrion</location>
    </subcellularLocation>
</comment>